<feature type="region of interest" description="Disordered" evidence="1">
    <location>
        <begin position="117"/>
        <end position="148"/>
    </location>
</feature>
<gene>
    <name evidence="4" type="ORF">DFR35_2904</name>
</gene>
<feature type="signal peptide" evidence="2">
    <location>
        <begin position="1"/>
        <end position="21"/>
    </location>
</feature>
<feature type="region of interest" description="Disordered" evidence="1">
    <location>
        <begin position="31"/>
        <end position="93"/>
    </location>
</feature>
<dbReference type="InterPro" id="IPR025392">
    <property type="entry name" value="DUF4124"/>
</dbReference>
<dbReference type="AlphaFoldDB" id="A0A497X815"/>
<sequence length="148" mass="15861">MRTPTLISLATLLVLPLAASAQIYSWKDASGKTIYSDKPPLEKKVQTREVAVGSKGGSEPAAPATAPAKPAEGPANGAPPAKSEAQLKAENEARQKLCDNARMRLIQLESTDKTLVTKDEKGQPVPLVGEARKTQTDNARKDVEQWCK</sequence>
<keyword evidence="5" id="KW-1185">Reference proteome</keyword>
<organism evidence="4 5">
    <name type="scientific">Sulfurisoma sediminicola</name>
    <dbReference type="NCBI Taxonomy" id="1381557"/>
    <lineage>
        <taxon>Bacteria</taxon>
        <taxon>Pseudomonadati</taxon>
        <taxon>Pseudomonadota</taxon>
        <taxon>Betaproteobacteria</taxon>
        <taxon>Nitrosomonadales</taxon>
        <taxon>Sterolibacteriaceae</taxon>
        <taxon>Sulfurisoma</taxon>
    </lineage>
</organism>
<dbReference type="RefSeq" id="WP_121243386.1">
    <property type="nucleotide sequence ID" value="NZ_BHVV01000004.1"/>
</dbReference>
<dbReference type="Proteomes" id="UP000268908">
    <property type="component" value="Unassembled WGS sequence"/>
</dbReference>
<comment type="caution">
    <text evidence="4">The sequence shown here is derived from an EMBL/GenBank/DDBJ whole genome shotgun (WGS) entry which is preliminary data.</text>
</comment>
<evidence type="ECO:0000256" key="2">
    <source>
        <dbReference type="SAM" id="SignalP"/>
    </source>
</evidence>
<evidence type="ECO:0000259" key="3">
    <source>
        <dbReference type="Pfam" id="PF13511"/>
    </source>
</evidence>
<dbReference type="EMBL" id="RCCI01000010">
    <property type="protein sequence ID" value="RLJ61446.1"/>
    <property type="molecule type" value="Genomic_DNA"/>
</dbReference>
<feature type="domain" description="DUF4124" evidence="3">
    <location>
        <begin position="11"/>
        <end position="67"/>
    </location>
</feature>
<reference evidence="4 5" key="1">
    <citation type="submission" date="2018-10" db="EMBL/GenBank/DDBJ databases">
        <title>Genomic Encyclopedia of Type Strains, Phase IV (KMG-IV): sequencing the most valuable type-strain genomes for metagenomic binning, comparative biology and taxonomic classification.</title>
        <authorList>
            <person name="Goeker M."/>
        </authorList>
    </citation>
    <scope>NUCLEOTIDE SEQUENCE [LARGE SCALE GENOMIC DNA]</scope>
    <source>
        <strain evidence="4 5">DSM 26916</strain>
    </source>
</reference>
<name>A0A497X815_9PROT</name>
<evidence type="ECO:0000256" key="1">
    <source>
        <dbReference type="SAM" id="MobiDB-lite"/>
    </source>
</evidence>
<evidence type="ECO:0000313" key="4">
    <source>
        <dbReference type="EMBL" id="RLJ61446.1"/>
    </source>
</evidence>
<feature type="compositionally biased region" description="Low complexity" evidence="1">
    <location>
        <begin position="60"/>
        <end position="82"/>
    </location>
</feature>
<dbReference type="OrthoDB" id="9181029at2"/>
<dbReference type="Pfam" id="PF13511">
    <property type="entry name" value="DUF4124"/>
    <property type="match status" value="1"/>
</dbReference>
<proteinExistence type="predicted"/>
<feature type="chain" id="PRO_5019756881" evidence="2">
    <location>
        <begin position="22"/>
        <end position="148"/>
    </location>
</feature>
<evidence type="ECO:0000313" key="5">
    <source>
        <dbReference type="Proteomes" id="UP000268908"/>
    </source>
</evidence>
<keyword evidence="2" id="KW-0732">Signal</keyword>
<protein>
    <submittedName>
        <fullName evidence="4">Uncharacterized protein DUF4124</fullName>
    </submittedName>
</protein>
<feature type="compositionally biased region" description="Basic and acidic residues" evidence="1">
    <location>
        <begin position="130"/>
        <end position="148"/>
    </location>
</feature>
<accession>A0A497X815</accession>